<name>A0A803QSK1_CANSA</name>
<proteinExistence type="predicted"/>
<dbReference type="PANTHER" id="PTHR31286:SF165">
    <property type="entry name" value="DUF4283 DOMAIN-CONTAINING PROTEIN"/>
    <property type="match status" value="1"/>
</dbReference>
<protein>
    <recommendedName>
        <fullName evidence="4">DUF4283 domain-containing protein</fullName>
    </recommendedName>
</protein>
<dbReference type="InterPro" id="IPR040256">
    <property type="entry name" value="At4g02000-like"/>
</dbReference>
<sequence length="170" mass="19802">MEEILGVEPLEFSDADAKLDDDDAKSNEEDARLKDVFMPPLSPKSSLRSIQRQDEIKEDFAMFLESNQREDIRTVPIWIQLEDLELKYWGQKSLFKIVGQLGSPFMVDEVTKGRDKLSYPQVLIEEKEGKKQEWVVKNDTRMQEEKQTDLEAFQKVVYKVGALRLEYLGI</sequence>
<evidence type="ECO:0000256" key="1">
    <source>
        <dbReference type="SAM" id="MobiDB-lite"/>
    </source>
</evidence>
<accession>A0A803QSK1</accession>
<dbReference type="AlphaFoldDB" id="A0A803QSK1"/>
<keyword evidence="3" id="KW-1185">Reference proteome</keyword>
<evidence type="ECO:0008006" key="4">
    <source>
        <dbReference type="Google" id="ProtNLM"/>
    </source>
</evidence>
<evidence type="ECO:0000313" key="3">
    <source>
        <dbReference type="Proteomes" id="UP000596661"/>
    </source>
</evidence>
<dbReference type="Gramene" id="evm.model.ctgX6.3">
    <property type="protein sequence ID" value="cds.evm.model.ctgX6.3"/>
    <property type="gene ID" value="evm.TU.ctgX6.3"/>
</dbReference>
<evidence type="ECO:0000313" key="2">
    <source>
        <dbReference type="EnsemblPlants" id="cds.evm.model.ctgX6.3"/>
    </source>
</evidence>
<dbReference type="EnsemblPlants" id="evm.model.ctgX6.3">
    <property type="protein sequence ID" value="cds.evm.model.ctgX6.3"/>
    <property type="gene ID" value="evm.TU.ctgX6.3"/>
</dbReference>
<feature type="compositionally biased region" description="Acidic residues" evidence="1">
    <location>
        <begin position="1"/>
        <end position="23"/>
    </location>
</feature>
<reference evidence="2" key="1">
    <citation type="submission" date="2021-03" db="UniProtKB">
        <authorList>
            <consortium name="EnsemblPlants"/>
        </authorList>
    </citation>
    <scope>IDENTIFICATION</scope>
</reference>
<organism evidence="2 3">
    <name type="scientific">Cannabis sativa</name>
    <name type="common">Hemp</name>
    <name type="synonym">Marijuana</name>
    <dbReference type="NCBI Taxonomy" id="3483"/>
    <lineage>
        <taxon>Eukaryota</taxon>
        <taxon>Viridiplantae</taxon>
        <taxon>Streptophyta</taxon>
        <taxon>Embryophyta</taxon>
        <taxon>Tracheophyta</taxon>
        <taxon>Spermatophyta</taxon>
        <taxon>Magnoliopsida</taxon>
        <taxon>eudicotyledons</taxon>
        <taxon>Gunneridae</taxon>
        <taxon>Pentapetalae</taxon>
        <taxon>rosids</taxon>
        <taxon>fabids</taxon>
        <taxon>Rosales</taxon>
        <taxon>Cannabaceae</taxon>
        <taxon>Cannabis</taxon>
    </lineage>
</organism>
<feature type="region of interest" description="Disordered" evidence="1">
    <location>
        <begin position="1"/>
        <end position="30"/>
    </location>
</feature>
<dbReference type="Proteomes" id="UP000596661">
    <property type="component" value="Unassembled WGS sequence"/>
</dbReference>
<dbReference type="PANTHER" id="PTHR31286">
    <property type="entry name" value="GLYCINE-RICH CELL WALL STRUCTURAL PROTEIN 1.8-LIKE"/>
    <property type="match status" value="1"/>
</dbReference>